<keyword evidence="7" id="KW-1278">Translocase</keyword>
<evidence type="ECO:0000256" key="8">
    <source>
        <dbReference type="ARBA" id="ARBA00023136"/>
    </source>
</evidence>
<dbReference type="InterPro" id="IPR005116">
    <property type="entry name" value="Transp-assoc_OB_typ1"/>
</dbReference>
<dbReference type="InterPro" id="IPR003439">
    <property type="entry name" value="ABC_transporter-like_ATP-bd"/>
</dbReference>
<dbReference type="GO" id="GO:0015098">
    <property type="term" value="F:molybdate ion transmembrane transporter activity"/>
    <property type="evidence" value="ECO:0007669"/>
    <property type="project" value="InterPro"/>
</dbReference>
<gene>
    <name evidence="12" type="primary">modC</name>
    <name evidence="12" type="ORF">HV832_06190</name>
</gene>
<dbReference type="Proteomes" id="UP000588051">
    <property type="component" value="Unassembled WGS sequence"/>
</dbReference>
<proteinExistence type="predicted"/>
<dbReference type="GO" id="GO:0016020">
    <property type="term" value="C:membrane"/>
    <property type="evidence" value="ECO:0007669"/>
    <property type="project" value="InterPro"/>
</dbReference>
<dbReference type="GO" id="GO:0016887">
    <property type="term" value="F:ATP hydrolysis activity"/>
    <property type="evidence" value="ECO:0007669"/>
    <property type="project" value="InterPro"/>
</dbReference>
<dbReference type="InterPro" id="IPR011868">
    <property type="entry name" value="ModC_ABC_ATP-bd"/>
</dbReference>
<dbReference type="InterPro" id="IPR017871">
    <property type="entry name" value="ABC_transporter-like_CS"/>
</dbReference>
<keyword evidence="2" id="KW-1003">Cell membrane</keyword>
<dbReference type="PROSITE" id="PS51866">
    <property type="entry name" value="MOP"/>
    <property type="match status" value="1"/>
</dbReference>
<keyword evidence="5" id="KW-0547">Nucleotide-binding</keyword>
<dbReference type="GO" id="GO:0005524">
    <property type="term" value="F:ATP binding"/>
    <property type="evidence" value="ECO:0007669"/>
    <property type="project" value="UniProtKB-KW"/>
</dbReference>
<dbReference type="PROSITE" id="PS00211">
    <property type="entry name" value="ABC_TRANSPORTER_1"/>
    <property type="match status" value="1"/>
</dbReference>
<dbReference type="PANTHER" id="PTHR43514:SF10">
    <property type="entry name" value="MOLYBDENUM IMPORT ATP-BINDING PROTEIN MODC 2"/>
    <property type="match status" value="1"/>
</dbReference>
<organism evidence="12 13">
    <name type="scientific">Undibacterium oligocarboniphilum</name>
    <dbReference type="NCBI Taxonomy" id="666702"/>
    <lineage>
        <taxon>Bacteria</taxon>
        <taxon>Pseudomonadati</taxon>
        <taxon>Pseudomonadota</taxon>
        <taxon>Betaproteobacteria</taxon>
        <taxon>Burkholderiales</taxon>
        <taxon>Oxalobacteraceae</taxon>
        <taxon>Undibacterium</taxon>
    </lineage>
</organism>
<dbReference type="InterPro" id="IPR027417">
    <property type="entry name" value="P-loop_NTPase"/>
</dbReference>
<dbReference type="AlphaFoldDB" id="A0A850QET3"/>
<dbReference type="InterPro" id="IPR008995">
    <property type="entry name" value="Mo/tungstate-bd_C_term_dom"/>
</dbReference>
<dbReference type="PROSITE" id="PS50893">
    <property type="entry name" value="ABC_TRANSPORTER_2"/>
    <property type="match status" value="1"/>
</dbReference>
<evidence type="ECO:0000256" key="2">
    <source>
        <dbReference type="ARBA" id="ARBA00022475"/>
    </source>
</evidence>
<dbReference type="Gene3D" id="3.40.50.300">
    <property type="entry name" value="P-loop containing nucleotide triphosphate hydrolases"/>
    <property type="match status" value="1"/>
</dbReference>
<dbReference type="NCBIfam" id="TIGR02142">
    <property type="entry name" value="modC_ABC"/>
    <property type="match status" value="1"/>
</dbReference>
<protein>
    <submittedName>
        <fullName evidence="12">Molybdenum ABC transporter ATP-binding protein</fullName>
    </submittedName>
</protein>
<dbReference type="Pfam" id="PF00005">
    <property type="entry name" value="ABC_tran"/>
    <property type="match status" value="1"/>
</dbReference>
<evidence type="ECO:0000256" key="3">
    <source>
        <dbReference type="ARBA" id="ARBA00022505"/>
    </source>
</evidence>
<dbReference type="SMART" id="SM00382">
    <property type="entry name" value="AAA"/>
    <property type="match status" value="1"/>
</dbReference>
<evidence type="ECO:0000259" key="11">
    <source>
        <dbReference type="PROSITE" id="PS51866"/>
    </source>
</evidence>
<dbReference type="InterPro" id="IPR003593">
    <property type="entry name" value="AAA+_ATPase"/>
</dbReference>
<evidence type="ECO:0000256" key="4">
    <source>
        <dbReference type="ARBA" id="ARBA00022519"/>
    </source>
</evidence>
<name>A0A850QET3_9BURK</name>
<evidence type="ECO:0000256" key="6">
    <source>
        <dbReference type="ARBA" id="ARBA00022840"/>
    </source>
</evidence>
<dbReference type="RefSeq" id="WP_176802687.1">
    <property type="nucleotide sequence ID" value="NZ_JABXYJ010000003.1"/>
</dbReference>
<comment type="caution">
    <text evidence="12">The sequence shown here is derived from an EMBL/GenBank/DDBJ whole genome shotgun (WGS) entry which is preliminary data.</text>
</comment>
<dbReference type="SUPFAM" id="SSF50331">
    <property type="entry name" value="MOP-like"/>
    <property type="match status" value="1"/>
</dbReference>
<dbReference type="InterPro" id="IPR004606">
    <property type="entry name" value="Mop_domain"/>
</dbReference>
<feature type="domain" description="Mop" evidence="11">
    <location>
        <begin position="291"/>
        <end position="356"/>
    </location>
</feature>
<keyword evidence="4" id="KW-0997">Cell inner membrane</keyword>
<dbReference type="GO" id="GO:0140359">
    <property type="term" value="F:ABC-type transporter activity"/>
    <property type="evidence" value="ECO:0007669"/>
    <property type="project" value="InterPro"/>
</dbReference>
<dbReference type="SUPFAM" id="SSF52540">
    <property type="entry name" value="P-loop containing nucleoside triphosphate hydrolases"/>
    <property type="match status" value="1"/>
</dbReference>
<evidence type="ECO:0000256" key="1">
    <source>
        <dbReference type="ARBA" id="ARBA00022448"/>
    </source>
</evidence>
<evidence type="ECO:0000256" key="7">
    <source>
        <dbReference type="ARBA" id="ARBA00022967"/>
    </source>
</evidence>
<reference evidence="12 13" key="1">
    <citation type="submission" date="2020-06" db="EMBL/GenBank/DDBJ databases">
        <authorList>
            <person name="Qiu C."/>
            <person name="Liu Z."/>
        </authorList>
    </citation>
    <scope>NUCLEOTIDE SEQUENCE [LARGE SCALE GENOMIC DNA]</scope>
    <source>
        <strain evidence="12 13">EM 1</strain>
    </source>
</reference>
<evidence type="ECO:0000313" key="13">
    <source>
        <dbReference type="Proteomes" id="UP000588051"/>
    </source>
</evidence>
<evidence type="ECO:0000256" key="9">
    <source>
        <dbReference type="PROSITE-ProRule" id="PRU01213"/>
    </source>
</evidence>
<dbReference type="Gene3D" id="2.40.50.100">
    <property type="match status" value="1"/>
</dbReference>
<dbReference type="InterPro" id="IPR050334">
    <property type="entry name" value="Molybdenum_import_ModC"/>
</dbReference>
<keyword evidence="13" id="KW-1185">Reference proteome</keyword>
<dbReference type="PANTHER" id="PTHR43514">
    <property type="entry name" value="ABC TRANSPORTER I FAMILY MEMBER 10"/>
    <property type="match status" value="1"/>
</dbReference>
<feature type="domain" description="ABC transporter" evidence="10">
    <location>
        <begin position="1"/>
        <end position="232"/>
    </location>
</feature>
<accession>A0A850QET3</accession>
<evidence type="ECO:0000313" key="12">
    <source>
        <dbReference type="EMBL" id="NVO77417.1"/>
    </source>
</evidence>
<keyword evidence="3 9" id="KW-0500">Molybdenum</keyword>
<dbReference type="Pfam" id="PF03459">
    <property type="entry name" value="TOBE"/>
    <property type="match status" value="1"/>
</dbReference>
<keyword evidence="8" id="KW-0472">Membrane</keyword>
<sequence>MSEIQARFRLDWPGFKLDVDLNLPHRGVTALYGPSGSGKTTLLRCIAGLEKALAGYLVVDGEVWQDERHWLPTYKRPLGYVFQEASLFAHLTVMGNLRYGRRRMSDVQRVSLEQAIELLGIAHLLDRKPDRLSGGERSRVGIARALAVSPRILLMDEPLAALDLKRKQEILPYLERLRDELNIPILYVSHSPEEVARLADYLVAMESGHVLVCGSLADTLPRLDQPVRLGEEAGTVLDAKIVQVDTEWCLARVEFAGSSLWVRDQGLSIGRRVRVRVLARDVSLAVEPPGKSSIQNILQGHVDAIADDDHPGIALVRVRVGNVVLLSRLTRRAAALLGIVSGQPVWVQVKSVALIE</sequence>
<dbReference type="EMBL" id="JABXYJ010000003">
    <property type="protein sequence ID" value="NVO77417.1"/>
    <property type="molecule type" value="Genomic_DNA"/>
</dbReference>
<keyword evidence="6 12" id="KW-0067">ATP-binding</keyword>
<evidence type="ECO:0000259" key="10">
    <source>
        <dbReference type="PROSITE" id="PS50893"/>
    </source>
</evidence>
<keyword evidence="1" id="KW-0813">Transport</keyword>
<evidence type="ECO:0000256" key="5">
    <source>
        <dbReference type="ARBA" id="ARBA00022741"/>
    </source>
</evidence>